<evidence type="ECO:0000259" key="3">
    <source>
        <dbReference type="Pfam" id="PF07859"/>
    </source>
</evidence>
<accession>A0ABT5NKD8</accession>
<dbReference type="InterPro" id="IPR029058">
    <property type="entry name" value="AB_hydrolase_fold"/>
</dbReference>
<evidence type="ECO:0000313" key="4">
    <source>
        <dbReference type="EMBL" id="MDD0988997.1"/>
    </source>
</evidence>
<dbReference type="PANTHER" id="PTHR48081">
    <property type="entry name" value="AB HYDROLASE SUPERFAMILY PROTEIN C4A8.06C"/>
    <property type="match status" value="1"/>
</dbReference>
<gene>
    <name evidence="4" type="ORF">M5G11_00405</name>
</gene>
<dbReference type="Gene3D" id="3.40.50.1820">
    <property type="entry name" value="alpha/beta hydrolase"/>
    <property type="match status" value="1"/>
</dbReference>
<reference evidence="4 5" key="1">
    <citation type="submission" date="2022-05" db="EMBL/GenBank/DDBJ databases">
        <title>Novel Pseudomonas spp. Isolated from a Rainbow Trout Aquaculture Facility.</title>
        <authorList>
            <person name="Testerman T."/>
            <person name="Graf J."/>
        </authorList>
    </citation>
    <scope>NUCLEOTIDE SEQUENCE [LARGE SCALE GENOMIC DNA]</scope>
    <source>
        <strain evidence="4 5">ID681</strain>
    </source>
</reference>
<protein>
    <submittedName>
        <fullName evidence="4">Alpha/beta hydrolase</fullName>
    </submittedName>
</protein>
<organism evidence="4 5">
    <name type="scientific">Pseudomonas fontis</name>
    <dbReference type="NCBI Taxonomy" id="2942633"/>
    <lineage>
        <taxon>Bacteria</taxon>
        <taxon>Pseudomonadati</taxon>
        <taxon>Pseudomonadota</taxon>
        <taxon>Gammaproteobacteria</taxon>
        <taxon>Pseudomonadales</taxon>
        <taxon>Pseudomonadaceae</taxon>
        <taxon>Pseudomonas</taxon>
    </lineage>
</organism>
<keyword evidence="2 4" id="KW-0378">Hydrolase</keyword>
<comment type="similarity">
    <text evidence="1">Belongs to the 'GDXG' lipolytic enzyme family.</text>
</comment>
<sequence length="319" mass="35241">MTLHPDIGAFIDLAEESQLRKQPFFHEMAPEQAREAFEQTTRQLQWSAPANLHVEALAAPARDGARIPLRLYRPQQRAAGLSGLIVYFHGGGYVVGSLDSHDGVCREFCQRSGYPVLSVGYRLAPQHKFPMALHDCSDSLAWLKAQGAALGFDLERVALVGDSVGASLATVLSIEAAQAGDQALITPKVQLLCYPMTDASQRSASMELFAEGYFLESDTLEWFYTHYARTTEDRLDWRFSPLLADEVKGAAPAVVVVAGFDPLLDEGLAYARKLREEGVAVELIEYADLTHDLLRLRTVVPEIEQVHQALAEVVQRYLG</sequence>
<name>A0ABT5NKD8_9PSED</name>
<dbReference type="EMBL" id="JAMDGY010000003">
    <property type="protein sequence ID" value="MDD0988997.1"/>
    <property type="molecule type" value="Genomic_DNA"/>
</dbReference>
<evidence type="ECO:0000313" key="5">
    <source>
        <dbReference type="Proteomes" id="UP001148203"/>
    </source>
</evidence>
<dbReference type="InterPro" id="IPR050300">
    <property type="entry name" value="GDXG_lipolytic_enzyme"/>
</dbReference>
<dbReference type="SUPFAM" id="SSF53474">
    <property type="entry name" value="alpha/beta-Hydrolases"/>
    <property type="match status" value="1"/>
</dbReference>
<evidence type="ECO:0000256" key="2">
    <source>
        <dbReference type="ARBA" id="ARBA00022801"/>
    </source>
</evidence>
<feature type="domain" description="Alpha/beta hydrolase fold-3" evidence="3">
    <location>
        <begin position="85"/>
        <end position="293"/>
    </location>
</feature>
<dbReference type="InterPro" id="IPR002168">
    <property type="entry name" value="Lipase_GDXG_HIS_AS"/>
</dbReference>
<evidence type="ECO:0000256" key="1">
    <source>
        <dbReference type="ARBA" id="ARBA00010515"/>
    </source>
</evidence>
<dbReference type="RefSeq" id="WP_273913903.1">
    <property type="nucleotide sequence ID" value="NZ_JAMDGX010000115.1"/>
</dbReference>
<dbReference type="Pfam" id="PF07859">
    <property type="entry name" value="Abhydrolase_3"/>
    <property type="match status" value="1"/>
</dbReference>
<dbReference type="GO" id="GO:0016787">
    <property type="term" value="F:hydrolase activity"/>
    <property type="evidence" value="ECO:0007669"/>
    <property type="project" value="UniProtKB-KW"/>
</dbReference>
<comment type="caution">
    <text evidence="4">The sequence shown here is derived from an EMBL/GenBank/DDBJ whole genome shotgun (WGS) entry which is preliminary data.</text>
</comment>
<dbReference type="Proteomes" id="UP001148203">
    <property type="component" value="Unassembled WGS sequence"/>
</dbReference>
<dbReference type="PANTHER" id="PTHR48081:SF8">
    <property type="entry name" value="ALPHA_BETA HYDROLASE FOLD-3 DOMAIN-CONTAINING PROTEIN-RELATED"/>
    <property type="match status" value="1"/>
</dbReference>
<keyword evidence="5" id="KW-1185">Reference proteome</keyword>
<proteinExistence type="inferred from homology"/>
<dbReference type="InterPro" id="IPR013094">
    <property type="entry name" value="AB_hydrolase_3"/>
</dbReference>
<dbReference type="PROSITE" id="PS01173">
    <property type="entry name" value="LIPASE_GDXG_HIS"/>
    <property type="match status" value="1"/>
</dbReference>